<dbReference type="RefSeq" id="WP_179644710.1">
    <property type="nucleotide sequence ID" value="NZ_JACCCC010000001.1"/>
</dbReference>
<accession>A0A852TY95</accession>
<gene>
    <name evidence="7" type="ORF">HDA32_004089</name>
</gene>
<evidence type="ECO:0000313" key="8">
    <source>
        <dbReference type="Proteomes" id="UP000589036"/>
    </source>
</evidence>
<protein>
    <submittedName>
        <fullName evidence="7">Putative Ser/Thr protein kinase</fullName>
    </submittedName>
</protein>
<dbReference type="InterPro" id="IPR008271">
    <property type="entry name" value="Ser/Thr_kinase_AS"/>
</dbReference>
<evidence type="ECO:0000256" key="5">
    <source>
        <dbReference type="SAM" id="MobiDB-lite"/>
    </source>
</evidence>
<dbReference type="Proteomes" id="UP000589036">
    <property type="component" value="Unassembled WGS sequence"/>
</dbReference>
<sequence>MSHRRPLRHGDPDRIGGYRLTHRLGQGGQGTVFLGVGAGGEEVALKTLNTELAQDPGSRQRFEREAAAARRVASFCTAQVLAADFAAVPPYIVSEYVEGPSLKDDVAARGPRSGAALHRLAVTSVTALVAIHEAGIVHRDFKPANVLLAADGPRVIDFGIARVTDNTGTMTGAITGTPAYMAPEQITGRSAIGAPADVYAWGAVMVYAATGHAAFAGDSVPMLMHRVLHEEPDLSGLDGDWHHLVTACLNRDPRLRPTAHNVLMRLVRWQRGGAPAAPGPAAAPAPAPARPEQPMGMAAPTGEDAPTGPRGDGARAGADPVDPTARPTRRRGTGLVLTGAATAVLLVAGGLTGAYALTRDDDPVASAADQQSAQEQAAPEPSASESAAEPTPSAEASAQTSIDPSPSAQDEESAADDAAEEDGETEEDSAEPEPTSFPASYAGTWMGRWPGYNYDHWDFRIVIPQGGGTGQFSRLDGKCDAAITVTGAADNGGYTATLNQTGPECTTHTTGTIRANGDLMDADLHPSATEEGLGLQLNR</sequence>
<reference evidence="7 8" key="1">
    <citation type="submission" date="2020-07" db="EMBL/GenBank/DDBJ databases">
        <title>Sequencing the genomes of 1000 actinobacteria strains.</title>
        <authorList>
            <person name="Klenk H.-P."/>
        </authorList>
    </citation>
    <scope>NUCLEOTIDE SEQUENCE [LARGE SCALE GENOMIC DNA]</scope>
    <source>
        <strain evidence="7 8">CXB654</strain>
    </source>
</reference>
<evidence type="ECO:0000256" key="1">
    <source>
        <dbReference type="ARBA" id="ARBA00022679"/>
    </source>
</evidence>
<evidence type="ECO:0000259" key="6">
    <source>
        <dbReference type="PROSITE" id="PS50011"/>
    </source>
</evidence>
<dbReference type="PROSITE" id="PS50011">
    <property type="entry name" value="PROTEIN_KINASE_DOM"/>
    <property type="match status" value="1"/>
</dbReference>
<dbReference type="EMBL" id="JACCCC010000001">
    <property type="protein sequence ID" value="NYE48969.1"/>
    <property type="molecule type" value="Genomic_DNA"/>
</dbReference>
<dbReference type="Gene3D" id="3.30.200.20">
    <property type="entry name" value="Phosphorylase Kinase, domain 1"/>
    <property type="match status" value="1"/>
</dbReference>
<dbReference type="GO" id="GO:0005524">
    <property type="term" value="F:ATP binding"/>
    <property type="evidence" value="ECO:0007669"/>
    <property type="project" value="UniProtKB-KW"/>
</dbReference>
<dbReference type="PROSITE" id="PS00108">
    <property type="entry name" value="PROTEIN_KINASE_ST"/>
    <property type="match status" value="1"/>
</dbReference>
<dbReference type="GO" id="GO:0004674">
    <property type="term" value="F:protein serine/threonine kinase activity"/>
    <property type="evidence" value="ECO:0007669"/>
    <property type="project" value="TreeGrafter"/>
</dbReference>
<dbReference type="InterPro" id="IPR000719">
    <property type="entry name" value="Prot_kinase_dom"/>
</dbReference>
<feature type="compositionally biased region" description="Low complexity" evidence="5">
    <location>
        <begin position="364"/>
        <end position="408"/>
    </location>
</feature>
<feature type="compositionally biased region" description="Pro residues" evidence="5">
    <location>
        <begin position="277"/>
        <end position="291"/>
    </location>
</feature>
<keyword evidence="3 7" id="KW-0418">Kinase</keyword>
<feature type="domain" description="Protein kinase" evidence="6">
    <location>
        <begin position="18"/>
        <end position="270"/>
    </location>
</feature>
<dbReference type="InterPro" id="IPR011009">
    <property type="entry name" value="Kinase-like_dom_sf"/>
</dbReference>
<evidence type="ECO:0000313" key="7">
    <source>
        <dbReference type="EMBL" id="NYE48969.1"/>
    </source>
</evidence>
<keyword evidence="2" id="KW-0547">Nucleotide-binding</keyword>
<keyword evidence="4" id="KW-0067">ATP-binding</keyword>
<feature type="compositionally biased region" description="Low complexity" evidence="5">
    <location>
        <begin position="305"/>
        <end position="326"/>
    </location>
</feature>
<evidence type="ECO:0000256" key="2">
    <source>
        <dbReference type="ARBA" id="ARBA00022741"/>
    </source>
</evidence>
<name>A0A852TY95_9ACTN</name>
<feature type="region of interest" description="Disordered" evidence="5">
    <location>
        <begin position="363"/>
        <end position="442"/>
    </location>
</feature>
<dbReference type="PANTHER" id="PTHR43289:SF34">
    <property type="entry name" value="SERINE_THREONINE-PROTEIN KINASE YBDM-RELATED"/>
    <property type="match status" value="1"/>
</dbReference>
<dbReference type="AlphaFoldDB" id="A0A852TY95"/>
<feature type="compositionally biased region" description="Acidic residues" evidence="5">
    <location>
        <begin position="409"/>
        <end position="431"/>
    </location>
</feature>
<keyword evidence="8" id="KW-1185">Reference proteome</keyword>
<evidence type="ECO:0000256" key="3">
    <source>
        <dbReference type="ARBA" id="ARBA00022777"/>
    </source>
</evidence>
<keyword evidence="1" id="KW-0808">Transferase</keyword>
<comment type="caution">
    <text evidence="7">The sequence shown here is derived from an EMBL/GenBank/DDBJ whole genome shotgun (WGS) entry which is preliminary data.</text>
</comment>
<evidence type="ECO:0000256" key="4">
    <source>
        <dbReference type="ARBA" id="ARBA00022840"/>
    </source>
</evidence>
<dbReference type="PANTHER" id="PTHR43289">
    <property type="entry name" value="MITOGEN-ACTIVATED PROTEIN KINASE KINASE KINASE 20-RELATED"/>
    <property type="match status" value="1"/>
</dbReference>
<dbReference type="Gene3D" id="1.10.510.10">
    <property type="entry name" value="Transferase(Phosphotransferase) domain 1"/>
    <property type="match status" value="1"/>
</dbReference>
<dbReference type="Pfam" id="PF00069">
    <property type="entry name" value="Pkinase"/>
    <property type="match status" value="1"/>
</dbReference>
<dbReference type="CDD" id="cd14014">
    <property type="entry name" value="STKc_PknB_like"/>
    <property type="match status" value="1"/>
</dbReference>
<organism evidence="7 8">
    <name type="scientific">Spinactinospora alkalitolerans</name>
    <dbReference type="NCBI Taxonomy" id="687207"/>
    <lineage>
        <taxon>Bacteria</taxon>
        <taxon>Bacillati</taxon>
        <taxon>Actinomycetota</taxon>
        <taxon>Actinomycetes</taxon>
        <taxon>Streptosporangiales</taxon>
        <taxon>Nocardiopsidaceae</taxon>
        <taxon>Spinactinospora</taxon>
    </lineage>
</organism>
<feature type="region of interest" description="Disordered" evidence="5">
    <location>
        <begin position="273"/>
        <end position="333"/>
    </location>
</feature>
<dbReference type="SUPFAM" id="SSF56112">
    <property type="entry name" value="Protein kinase-like (PK-like)"/>
    <property type="match status" value="1"/>
</dbReference>
<proteinExistence type="predicted"/>